<comment type="similarity">
    <text evidence="1 3">Belongs to the TPP enzyme family.</text>
</comment>
<sequence>MKVSDVVAKILKEEGVTYVFGYPGGEVTTFLDSLRQENIRFILTKHESTAAFMASAIGEITGMPGVCLSTLGPGATNLVTGVAQALLDRAPVIAITGNMATNNYEVSTHQQLDLVRLFQPITKWSATIEPNSVERILYRAISFAKASRKGPVHLTFPSNVAVMEKQDTNFRQKTKCCGSSFIGDIGDINEATKVINEARRPIILAGLGVLRSGSHKEFVKFTEKLNSPVIVTPKAKGIIREDHPLFLGVVEMQGDRVILDFAKSCDLIVAIGYDAVELDKQWMFGNIPVINIDEVPDTDKYYPVSVEIYGEMKGILDSLARDIERSKWDKNEIMSKRNELIELVTTRRSEAMQPYEVVMKAREILPEDTIAASDVGAHKMLVGQMWRTYEPGTFFMSNGLSSMGSGIPTAMAAKLVYPEKPVVAIVGDGGFGMNMAELETMVRENIPIIIIVMDDRILSLIRMNQERKGLVPYGVEFTNPDMVKLAESFGAKGYKVDNIKDFTHVLKSVVQTNKPVVIQAVVDPLSYRNL</sequence>
<organism evidence="7 8">
    <name type="scientific">Biomaibacter acetigenes</name>
    <dbReference type="NCBI Taxonomy" id="2316383"/>
    <lineage>
        <taxon>Bacteria</taxon>
        <taxon>Bacillati</taxon>
        <taxon>Bacillota</taxon>
        <taxon>Clostridia</taxon>
        <taxon>Thermosediminibacterales</taxon>
        <taxon>Tepidanaerobacteraceae</taxon>
        <taxon>Biomaibacter</taxon>
    </lineage>
</organism>
<reference evidence="7 8" key="1">
    <citation type="submission" date="2018-10" db="EMBL/GenBank/DDBJ databases">
        <authorList>
            <person name="Zhang X."/>
        </authorList>
    </citation>
    <scope>NUCLEOTIDE SEQUENCE [LARGE SCALE GENOMIC DNA]</scope>
    <source>
        <strain evidence="7 8">SK-G1</strain>
    </source>
</reference>
<dbReference type="InterPro" id="IPR000399">
    <property type="entry name" value="TPP-bd_CS"/>
</dbReference>
<dbReference type="GO" id="GO:0009099">
    <property type="term" value="P:L-valine biosynthetic process"/>
    <property type="evidence" value="ECO:0007669"/>
    <property type="project" value="TreeGrafter"/>
</dbReference>
<dbReference type="GO" id="GO:0009097">
    <property type="term" value="P:isoleucine biosynthetic process"/>
    <property type="evidence" value="ECO:0007669"/>
    <property type="project" value="TreeGrafter"/>
</dbReference>
<evidence type="ECO:0000256" key="3">
    <source>
        <dbReference type="RuleBase" id="RU362132"/>
    </source>
</evidence>
<dbReference type="Pfam" id="PF00205">
    <property type="entry name" value="TPP_enzyme_M"/>
    <property type="match status" value="1"/>
</dbReference>
<feature type="domain" description="Thiamine pyrophosphate enzyme central" evidence="4">
    <location>
        <begin position="188"/>
        <end position="319"/>
    </location>
</feature>
<dbReference type="PROSITE" id="PS00187">
    <property type="entry name" value="TPP_ENZYMES"/>
    <property type="match status" value="1"/>
</dbReference>
<evidence type="ECO:0000259" key="5">
    <source>
        <dbReference type="Pfam" id="PF02775"/>
    </source>
</evidence>
<gene>
    <name evidence="7" type="ORF">D2962_15675</name>
</gene>
<dbReference type="Gene3D" id="3.40.50.1220">
    <property type="entry name" value="TPP-binding domain"/>
    <property type="match status" value="1"/>
</dbReference>
<keyword evidence="8" id="KW-1185">Reference proteome</keyword>
<dbReference type="GO" id="GO:0000287">
    <property type="term" value="F:magnesium ion binding"/>
    <property type="evidence" value="ECO:0007669"/>
    <property type="project" value="InterPro"/>
</dbReference>
<dbReference type="GO" id="GO:0050660">
    <property type="term" value="F:flavin adenine dinucleotide binding"/>
    <property type="evidence" value="ECO:0007669"/>
    <property type="project" value="TreeGrafter"/>
</dbReference>
<dbReference type="Gene3D" id="3.40.50.970">
    <property type="match status" value="2"/>
</dbReference>
<evidence type="ECO:0000313" key="7">
    <source>
        <dbReference type="EMBL" id="AYO31851.1"/>
    </source>
</evidence>
<dbReference type="EMBL" id="CP033169">
    <property type="protein sequence ID" value="AYO31851.1"/>
    <property type="molecule type" value="Genomic_DNA"/>
</dbReference>
<dbReference type="AlphaFoldDB" id="A0A3G2R8R3"/>
<feature type="domain" description="Thiamine pyrophosphate enzyme TPP-binding" evidence="5">
    <location>
        <begin position="374"/>
        <end position="519"/>
    </location>
</feature>
<dbReference type="GO" id="GO:0003984">
    <property type="term" value="F:acetolactate synthase activity"/>
    <property type="evidence" value="ECO:0007669"/>
    <property type="project" value="TreeGrafter"/>
</dbReference>
<dbReference type="Pfam" id="PF02775">
    <property type="entry name" value="TPP_enzyme_C"/>
    <property type="match status" value="1"/>
</dbReference>
<evidence type="ECO:0000259" key="6">
    <source>
        <dbReference type="Pfam" id="PF02776"/>
    </source>
</evidence>
<dbReference type="SUPFAM" id="SSF52518">
    <property type="entry name" value="Thiamin diphosphate-binding fold (THDP-binding)"/>
    <property type="match status" value="2"/>
</dbReference>
<dbReference type="FunFam" id="3.40.50.970:FF:000007">
    <property type="entry name" value="Acetolactate synthase"/>
    <property type="match status" value="1"/>
</dbReference>
<dbReference type="Pfam" id="PF02776">
    <property type="entry name" value="TPP_enzyme_N"/>
    <property type="match status" value="1"/>
</dbReference>
<dbReference type="RefSeq" id="WP_122015527.1">
    <property type="nucleotide sequence ID" value="NZ_CP033169.1"/>
</dbReference>
<evidence type="ECO:0000313" key="8">
    <source>
        <dbReference type="Proteomes" id="UP000280960"/>
    </source>
</evidence>
<evidence type="ECO:0000259" key="4">
    <source>
        <dbReference type="Pfam" id="PF00205"/>
    </source>
</evidence>
<dbReference type="GO" id="GO:0005948">
    <property type="term" value="C:acetolactate synthase complex"/>
    <property type="evidence" value="ECO:0007669"/>
    <property type="project" value="TreeGrafter"/>
</dbReference>
<protein>
    <recommendedName>
        <fullName evidence="9">Acetolactate synthase large subunit</fullName>
    </recommendedName>
</protein>
<dbReference type="InterPro" id="IPR012001">
    <property type="entry name" value="Thiamin_PyroP_enz_TPP-bd_dom"/>
</dbReference>
<dbReference type="KEGG" id="bacg:D2962_15675"/>
<dbReference type="Proteomes" id="UP000280960">
    <property type="component" value="Chromosome"/>
</dbReference>
<dbReference type="CDD" id="cd07035">
    <property type="entry name" value="TPP_PYR_POX_like"/>
    <property type="match status" value="1"/>
</dbReference>
<dbReference type="InterPro" id="IPR012000">
    <property type="entry name" value="Thiamin_PyroP_enz_cen_dom"/>
</dbReference>
<evidence type="ECO:0000256" key="2">
    <source>
        <dbReference type="ARBA" id="ARBA00023052"/>
    </source>
</evidence>
<keyword evidence="2 3" id="KW-0786">Thiamine pyrophosphate</keyword>
<dbReference type="PANTHER" id="PTHR18968">
    <property type="entry name" value="THIAMINE PYROPHOSPHATE ENZYMES"/>
    <property type="match status" value="1"/>
</dbReference>
<proteinExistence type="inferred from homology"/>
<dbReference type="SUPFAM" id="SSF52467">
    <property type="entry name" value="DHS-like NAD/FAD-binding domain"/>
    <property type="match status" value="1"/>
</dbReference>
<accession>A0A3G2R8R3</accession>
<dbReference type="InterPro" id="IPR045229">
    <property type="entry name" value="TPP_enz"/>
</dbReference>
<evidence type="ECO:0008006" key="9">
    <source>
        <dbReference type="Google" id="ProtNLM"/>
    </source>
</evidence>
<dbReference type="GO" id="GO:0030976">
    <property type="term" value="F:thiamine pyrophosphate binding"/>
    <property type="evidence" value="ECO:0007669"/>
    <property type="project" value="InterPro"/>
</dbReference>
<evidence type="ECO:0000256" key="1">
    <source>
        <dbReference type="ARBA" id="ARBA00007812"/>
    </source>
</evidence>
<dbReference type="InterPro" id="IPR029035">
    <property type="entry name" value="DHS-like_NAD/FAD-binding_dom"/>
</dbReference>
<name>A0A3G2R8R3_9FIRM</name>
<dbReference type="InterPro" id="IPR029061">
    <property type="entry name" value="THDP-binding"/>
</dbReference>
<feature type="domain" description="Thiamine pyrophosphate enzyme N-terminal TPP-binding" evidence="6">
    <location>
        <begin position="1"/>
        <end position="114"/>
    </location>
</feature>
<dbReference type="InterPro" id="IPR011766">
    <property type="entry name" value="TPP_enzyme_TPP-bd"/>
</dbReference>
<dbReference type="PANTHER" id="PTHR18968:SF129">
    <property type="entry name" value="ACETOLACTATE SYNTHASE"/>
    <property type="match status" value="1"/>
</dbReference>